<dbReference type="EMBL" id="JALJOQ010000018">
    <property type="protein sequence ID" value="KAK9809598.1"/>
    <property type="molecule type" value="Genomic_DNA"/>
</dbReference>
<protein>
    <submittedName>
        <fullName evidence="1">Uncharacterized protein</fullName>
    </submittedName>
</protein>
<reference evidence="1 2" key="1">
    <citation type="journal article" date="2024" name="Nat. Commun.">
        <title>Phylogenomics reveals the evolutionary origins of lichenization in chlorophyte algae.</title>
        <authorList>
            <person name="Puginier C."/>
            <person name="Libourel C."/>
            <person name="Otte J."/>
            <person name="Skaloud P."/>
            <person name="Haon M."/>
            <person name="Grisel S."/>
            <person name="Petersen M."/>
            <person name="Berrin J.G."/>
            <person name="Delaux P.M."/>
            <person name="Dal Grande F."/>
            <person name="Keller J."/>
        </authorList>
    </citation>
    <scope>NUCLEOTIDE SEQUENCE [LARGE SCALE GENOMIC DNA]</scope>
    <source>
        <strain evidence="1 2">SAG 2036</strain>
    </source>
</reference>
<dbReference type="InterPro" id="IPR003386">
    <property type="entry name" value="LACT/PDAT_acylTrfase"/>
</dbReference>
<comment type="caution">
    <text evidence="1">The sequence shown here is derived from an EMBL/GenBank/DDBJ whole genome shotgun (WGS) entry which is preliminary data.</text>
</comment>
<dbReference type="Gene3D" id="3.40.50.1820">
    <property type="entry name" value="alpha/beta hydrolase"/>
    <property type="match status" value="1"/>
</dbReference>
<dbReference type="PANTHER" id="PTHR11440">
    <property type="entry name" value="LECITHIN-CHOLESTEROL ACYLTRANSFERASE-RELATED"/>
    <property type="match status" value="1"/>
</dbReference>
<proteinExistence type="predicted"/>
<organism evidence="1 2">
    <name type="scientific">Symbiochloris irregularis</name>
    <dbReference type="NCBI Taxonomy" id="706552"/>
    <lineage>
        <taxon>Eukaryota</taxon>
        <taxon>Viridiplantae</taxon>
        <taxon>Chlorophyta</taxon>
        <taxon>core chlorophytes</taxon>
        <taxon>Trebouxiophyceae</taxon>
        <taxon>Trebouxiales</taxon>
        <taxon>Trebouxiaceae</taxon>
        <taxon>Symbiochloris</taxon>
    </lineage>
</organism>
<name>A0AAW1PIC8_9CHLO</name>
<sequence length="351" mass="37462">MQHDSVTDAFSNAPGVQTSIINFGGQDCSPLIYDDLLTLAQATGYTIGKDFIMACYDWRTAPGEAVGNGDTGGADLALAQELVESAYNSSGGLPVYLGGHSNGPIYALALLHSMSADWIAKYIAGFIAYAGNWQGQGSYYSQQLITGSSLYNVTNYPASVPAYQSWPSSYISASNPEYYGGSEVVVRTLDANGTDTPQNYTPADALQLFRDGGLTTAQQFGSQLLNRTSSNQPPGTNFYGFIGTGLPTLVGNTYATVYAGAEPMAGGEIYKNGDGNQEDMDNEWPLTWRDKMDPCQHFELNREEGVEHLNLPSDPSVLKRTFDILFSAPAACDGIAPAPDQDLIPAQATSA</sequence>
<dbReference type="Proteomes" id="UP001465755">
    <property type="component" value="Unassembled WGS sequence"/>
</dbReference>
<keyword evidence="2" id="KW-1185">Reference proteome</keyword>
<dbReference type="Pfam" id="PF02450">
    <property type="entry name" value="LCAT"/>
    <property type="match status" value="1"/>
</dbReference>
<dbReference type="GO" id="GO:0008374">
    <property type="term" value="F:O-acyltransferase activity"/>
    <property type="evidence" value="ECO:0007669"/>
    <property type="project" value="InterPro"/>
</dbReference>
<accession>A0AAW1PIC8</accession>
<evidence type="ECO:0000313" key="1">
    <source>
        <dbReference type="EMBL" id="KAK9809598.1"/>
    </source>
</evidence>
<dbReference type="AlphaFoldDB" id="A0AAW1PIC8"/>
<gene>
    <name evidence="1" type="ORF">WJX73_006376</name>
</gene>
<dbReference type="InterPro" id="IPR029058">
    <property type="entry name" value="AB_hydrolase_fold"/>
</dbReference>
<evidence type="ECO:0000313" key="2">
    <source>
        <dbReference type="Proteomes" id="UP001465755"/>
    </source>
</evidence>
<dbReference type="GO" id="GO:0006629">
    <property type="term" value="P:lipid metabolic process"/>
    <property type="evidence" value="ECO:0007669"/>
    <property type="project" value="InterPro"/>
</dbReference>
<dbReference type="SUPFAM" id="SSF53474">
    <property type="entry name" value="alpha/beta-Hydrolases"/>
    <property type="match status" value="1"/>
</dbReference>